<dbReference type="CDD" id="cd01836">
    <property type="entry name" value="FeeA_FeeB_like"/>
    <property type="match status" value="1"/>
</dbReference>
<reference evidence="3" key="1">
    <citation type="journal article" date="2019" name="Int. J. Syst. Evol. Microbiol.">
        <title>The Global Catalogue of Microorganisms (GCM) 10K type strain sequencing project: providing services to taxonomists for standard genome sequencing and annotation.</title>
        <authorList>
            <consortium name="The Broad Institute Genomics Platform"/>
            <consortium name="The Broad Institute Genome Sequencing Center for Infectious Disease"/>
            <person name="Wu L."/>
            <person name="Ma J."/>
        </authorList>
    </citation>
    <scope>NUCLEOTIDE SEQUENCE [LARGE SCALE GENOMIC DNA]</scope>
    <source>
        <strain evidence="3">JCM 17388</strain>
    </source>
</reference>
<dbReference type="Proteomes" id="UP001501251">
    <property type="component" value="Unassembled WGS sequence"/>
</dbReference>
<dbReference type="Pfam" id="PF13472">
    <property type="entry name" value="Lipase_GDSL_2"/>
    <property type="match status" value="1"/>
</dbReference>
<dbReference type="InterPro" id="IPR051532">
    <property type="entry name" value="Ester_Hydrolysis_Enzymes"/>
</dbReference>
<protein>
    <submittedName>
        <fullName evidence="2">SGNH/GDSL hydrolase family protein</fullName>
    </submittedName>
</protein>
<keyword evidence="3" id="KW-1185">Reference proteome</keyword>
<evidence type="ECO:0000313" key="3">
    <source>
        <dbReference type="Proteomes" id="UP001501251"/>
    </source>
</evidence>
<dbReference type="SUPFAM" id="SSF52266">
    <property type="entry name" value="SGNH hydrolase"/>
    <property type="match status" value="1"/>
</dbReference>
<keyword evidence="2" id="KW-0378">Hydrolase</keyword>
<dbReference type="Gene3D" id="3.40.50.1110">
    <property type="entry name" value="SGNH hydrolase"/>
    <property type="match status" value="1"/>
</dbReference>
<proteinExistence type="predicted"/>
<dbReference type="EMBL" id="BAABAQ010000012">
    <property type="protein sequence ID" value="GAA4202768.1"/>
    <property type="molecule type" value="Genomic_DNA"/>
</dbReference>
<feature type="domain" description="SGNH hydrolase-type esterase" evidence="1">
    <location>
        <begin position="99"/>
        <end position="273"/>
    </location>
</feature>
<dbReference type="GO" id="GO:0016787">
    <property type="term" value="F:hydrolase activity"/>
    <property type="evidence" value="ECO:0007669"/>
    <property type="project" value="UniProtKB-KW"/>
</dbReference>
<accession>A0ABP8BBL8</accession>
<dbReference type="PANTHER" id="PTHR30383:SF5">
    <property type="entry name" value="SGNH HYDROLASE-TYPE ESTERASE DOMAIN-CONTAINING PROTEIN"/>
    <property type="match status" value="1"/>
</dbReference>
<organism evidence="2 3">
    <name type="scientific">Streptosporangium oxazolinicum</name>
    <dbReference type="NCBI Taxonomy" id="909287"/>
    <lineage>
        <taxon>Bacteria</taxon>
        <taxon>Bacillati</taxon>
        <taxon>Actinomycetota</taxon>
        <taxon>Actinomycetes</taxon>
        <taxon>Streptosporangiales</taxon>
        <taxon>Streptosporangiaceae</taxon>
        <taxon>Streptosporangium</taxon>
    </lineage>
</organism>
<sequence>MGVAGTRLCYQRQRYRPVRRERRHVIWTPGTARVARRVAAAAALGGGGLTALGAATYGLLLAEALVARRAVGRPHGMDGPPSDGVYGAFGGEPVRMVMLGDSTSVGLGTSDPAETPAVLIANGLAVIAERPVRLTVAGRSGATSAELGEQVDEALRARPEIAVVFIGANDVTSQSRPAHAVRHLQKAVRRLREAGAQVVVGTCPDLGTVRPIAQPLRWVTRRWSRQLAAAQTVAVVEAGGRTVAFADLLGPEFDANPAEMFGLDRYHPSAQGYLQIAYAVLPSVCSALELWPEPRARRAESIYLAAAKAAEEPGAEVSATRVAGRATGPHGRWVTMLGRRPWMRPNDA</sequence>
<gene>
    <name evidence="2" type="ORF">GCM10022252_59410</name>
</gene>
<evidence type="ECO:0000313" key="2">
    <source>
        <dbReference type="EMBL" id="GAA4202768.1"/>
    </source>
</evidence>
<comment type="caution">
    <text evidence="2">The sequence shown here is derived from an EMBL/GenBank/DDBJ whole genome shotgun (WGS) entry which is preliminary data.</text>
</comment>
<dbReference type="PANTHER" id="PTHR30383">
    <property type="entry name" value="THIOESTERASE 1/PROTEASE 1/LYSOPHOSPHOLIPASE L1"/>
    <property type="match status" value="1"/>
</dbReference>
<dbReference type="InterPro" id="IPR036514">
    <property type="entry name" value="SGNH_hydro_sf"/>
</dbReference>
<evidence type="ECO:0000259" key="1">
    <source>
        <dbReference type="Pfam" id="PF13472"/>
    </source>
</evidence>
<name>A0ABP8BBL8_9ACTN</name>
<dbReference type="InterPro" id="IPR013830">
    <property type="entry name" value="SGNH_hydro"/>
</dbReference>